<feature type="domain" description="DUF7373" evidence="2">
    <location>
        <begin position="72"/>
        <end position="261"/>
    </location>
</feature>
<reference evidence="6 7" key="1">
    <citation type="journal article" date="2019" name="Sci. Rep.">
        <title>Extended insight into the Mycobacterium chelonae-abscessus complex through whole genome sequencing of Mycobacterium salmoniphilum outbreak and Mycobacterium salmoniphilum-like strains.</title>
        <authorList>
            <person name="Behra P.R.K."/>
            <person name="Das S."/>
            <person name="Pettersson B.M.F."/>
            <person name="Shirreff L."/>
            <person name="DuCote T."/>
            <person name="Jacobsson K.G."/>
            <person name="Ennis D.G."/>
            <person name="Kirsebom L.A."/>
        </authorList>
    </citation>
    <scope>NUCLEOTIDE SEQUENCE [LARGE SCALE GENOMIC DNA]</scope>
    <source>
        <strain evidence="5 6">CCUG 60883</strain>
        <strain evidence="4 7">CCUG 60885</strain>
    </source>
</reference>
<feature type="compositionally biased region" description="Low complexity" evidence="1">
    <location>
        <begin position="36"/>
        <end position="51"/>
    </location>
</feature>
<evidence type="ECO:0000313" key="5">
    <source>
        <dbReference type="EMBL" id="TEA05296.1"/>
    </source>
</evidence>
<organism evidence="4 7">
    <name type="scientific">Mycobacteroides salmoniphilum</name>
    <dbReference type="NCBI Taxonomy" id="404941"/>
    <lineage>
        <taxon>Bacteria</taxon>
        <taxon>Bacillati</taxon>
        <taxon>Actinomycetota</taxon>
        <taxon>Actinomycetes</taxon>
        <taxon>Mycobacteriales</taxon>
        <taxon>Mycobacteriaceae</taxon>
        <taxon>Mycobacteroides</taxon>
    </lineage>
</organism>
<evidence type="ECO:0000256" key="1">
    <source>
        <dbReference type="SAM" id="MobiDB-lite"/>
    </source>
</evidence>
<protein>
    <submittedName>
        <fullName evidence="4">Uncharacterized protein</fullName>
    </submittedName>
</protein>
<feature type="region of interest" description="Disordered" evidence="1">
    <location>
        <begin position="36"/>
        <end position="58"/>
    </location>
</feature>
<dbReference type="AlphaFoldDB" id="A0A4R8SH89"/>
<dbReference type="Proteomes" id="UP000294844">
    <property type="component" value="Unassembled WGS sequence"/>
</dbReference>
<evidence type="ECO:0000259" key="2">
    <source>
        <dbReference type="Pfam" id="PF24088"/>
    </source>
</evidence>
<keyword evidence="6" id="KW-1185">Reference proteome</keyword>
<evidence type="ECO:0000313" key="4">
    <source>
        <dbReference type="EMBL" id="TDZ96199.1"/>
    </source>
</evidence>
<dbReference type="Proteomes" id="UP000295685">
    <property type="component" value="Unassembled WGS sequence"/>
</dbReference>
<feature type="domain" description="DUF7373" evidence="3">
    <location>
        <begin position="285"/>
        <end position="394"/>
    </location>
</feature>
<dbReference type="InterPro" id="IPR056463">
    <property type="entry name" value="DUF7373_C"/>
</dbReference>
<name>A0A4R8SH89_9MYCO</name>
<dbReference type="EMBL" id="PECM01000008">
    <property type="protein sequence ID" value="TEA05296.1"/>
    <property type="molecule type" value="Genomic_DNA"/>
</dbReference>
<dbReference type="InterPro" id="IPR055797">
    <property type="entry name" value="DUF7373"/>
</dbReference>
<dbReference type="PROSITE" id="PS51257">
    <property type="entry name" value="PROKAR_LIPOPROTEIN"/>
    <property type="match status" value="1"/>
</dbReference>
<dbReference type="EMBL" id="PECK01000003">
    <property type="protein sequence ID" value="TDZ96199.1"/>
    <property type="molecule type" value="Genomic_DNA"/>
</dbReference>
<dbReference type="Pfam" id="PF24088">
    <property type="entry name" value="DUF7373"/>
    <property type="match status" value="1"/>
</dbReference>
<comment type="caution">
    <text evidence="4">The sequence shown here is derived from an EMBL/GenBank/DDBJ whole genome shotgun (WGS) entry which is preliminary data.</text>
</comment>
<dbReference type="OrthoDB" id="5171545at2"/>
<evidence type="ECO:0000259" key="3">
    <source>
        <dbReference type="Pfam" id="PF24092"/>
    </source>
</evidence>
<accession>A0A4R8SH89</accession>
<proteinExistence type="predicted"/>
<gene>
    <name evidence="5" type="ORF">CCUG60883_02601</name>
    <name evidence="4" type="ORF">CCUG60885_02342</name>
</gene>
<evidence type="ECO:0000313" key="6">
    <source>
        <dbReference type="Proteomes" id="UP000294844"/>
    </source>
</evidence>
<evidence type="ECO:0000313" key="7">
    <source>
        <dbReference type="Proteomes" id="UP000295685"/>
    </source>
</evidence>
<sequence precursor="true">MHRFCGLAIALVLGLSACTPPPEGIEIMTNGETPTAFSPPTTSTKAKPKPTIALPTPTGNIGDIKRRNLFNEAVRLTSSIVSPTLVESRFDTGSAGARMLYKEGLIDDSPGGSDKLLDSVIRDYGYVTGVSIAREPSGDATTTAILQNTVLIFKDEASARAATEVGFRLREERDPDRPTRVQTEEIPGFPEAKAFSRRVGEGQAVFAYTTAFAQMGPVVVRISVGQQSEAESIEIIARYLTRQLAELDGFTPTPVDRLSSLTPPFDPDGSLLKLATDKTEFAPYGSGGVFDAKGALLFEANIQLWADLYRNAGVDRLILDEAGEVIRAADETGAALLLEKARPEFLSRKGYEPTDAPNTVTSANCLQYVSSPPVDDPLQRCLFMRGRYVTLVEGLRSVIGQRAQDRWNRLG</sequence>
<dbReference type="Pfam" id="PF24092">
    <property type="entry name" value="DUF7373_C"/>
    <property type="match status" value="1"/>
</dbReference>